<dbReference type="Proteomes" id="UP000266975">
    <property type="component" value="Unassembled WGS sequence"/>
</dbReference>
<dbReference type="EMBL" id="PTJO01000001">
    <property type="protein sequence ID" value="RNE49997.1"/>
    <property type="molecule type" value="Genomic_DNA"/>
</dbReference>
<dbReference type="PANTHER" id="PTHR43428:SF1">
    <property type="entry name" value="ARSENATE REDUCTASE"/>
    <property type="match status" value="1"/>
</dbReference>
<dbReference type="Gene3D" id="3.40.50.2300">
    <property type="match status" value="1"/>
</dbReference>
<evidence type="ECO:0000259" key="2">
    <source>
        <dbReference type="SMART" id="SM00226"/>
    </source>
</evidence>
<dbReference type="OrthoDB" id="9799372at2"/>
<dbReference type="RefSeq" id="WP_123047041.1">
    <property type="nucleotide sequence ID" value="NZ_PTJO01000001.1"/>
</dbReference>
<protein>
    <submittedName>
        <fullName evidence="3">Protein tyrosine phosphatase</fullName>
    </submittedName>
</protein>
<evidence type="ECO:0000313" key="3">
    <source>
        <dbReference type="EMBL" id="RNE49997.1"/>
    </source>
</evidence>
<name>A0A3M8K9V1_9CORY</name>
<keyword evidence="1" id="KW-0059">Arsenical resistance</keyword>
<feature type="domain" description="Phosphotyrosine protein phosphatase I" evidence="2">
    <location>
        <begin position="73"/>
        <end position="197"/>
    </location>
</feature>
<keyword evidence="4" id="KW-1185">Reference proteome</keyword>
<dbReference type="NCBIfam" id="NF046112">
    <property type="entry name" value="MSMEG_6209_Nter"/>
    <property type="match status" value="1"/>
</dbReference>
<sequence length="210" mass="23486">MKDPYVIVREDLHRRYEQYFDAEAIDGVLDRVIAEAEATAKIKTFLPVLVERTAAEELEDMAVDINRDGDSRREILFVCEKNAGRSQLAANITHHLVGDRVMVRSVGLNPTGGVDSQVLQVLQERGISTDHIYQKEIVPRTVHRSNVVVLMGVDEVPGIPAVRYVHWDIEDPAGQSIEKVREIADEVEKRILVLLEEIGKAPKEGASEVA</sequence>
<dbReference type="SUPFAM" id="SSF52788">
    <property type="entry name" value="Phosphotyrosine protein phosphatases I"/>
    <property type="match status" value="1"/>
</dbReference>
<proteinExistence type="predicted"/>
<reference evidence="3 4" key="1">
    <citation type="submission" date="2018-02" db="EMBL/GenBank/DDBJ databases">
        <title>Corynebacterium alimpuense sp. nov., a marine obligate actinomycete isolated from sediments of Valparaiso bay, Chile.</title>
        <authorList>
            <person name="Claverias F."/>
            <person name="Gonzales-Siles L."/>
            <person name="Salva-Serra F."/>
            <person name="Inganaes E."/>
            <person name="Molin K."/>
            <person name="Cumsille A."/>
            <person name="Undabarrena A."/>
            <person name="Couve E."/>
            <person name="Moore E.R.B."/>
            <person name="Gomila M."/>
            <person name="Camara B."/>
        </authorList>
    </citation>
    <scope>NUCLEOTIDE SEQUENCE [LARGE SCALE GENOMIC DNA]</scope>
    <source>
        <strain evidence="3 4">CCUG 69366</strain>
    </source>
</reference>
<dbReference type="Gene3D" id="1.10.8.1060">
    <property type="entry name" value="Corynebacterium glutamicum thioredoxin-dependent arsenate reductase, N-terminal domain"/>
    <property type="match status" value="1"/>
</dbReference>
<dbReference type="InterPro" id="IPR036196">
    <property type="entry name" value="Ptyr_pPase_sf"/>
</dbReference>
<dbReference type="GO" id="GO:0046685">
    <property type="term" value="P:response to arsenic-containing substance"/>
    <property type="evidence" value="ECO:0007669"/>
    <property type="project" value="UniProtKB-KW"/>
</dbReference>
<dbReference type="SMART" id="SM00226">
    <property type="entry name" value="LMWPc"/>
    <property type="match status" value="1"/>
</dbReference>
<gene>
    <name evidence="3" type="ORF">C5L39_01085</name>
</gene>
<accession>A0A3M8K9V1</accession>
<dbReference type="AlphaFoldDB" id="A0A3M8K9V1"/>
<dbReference type="Pfam" id="PF01451">
    <property type="entry name" value="LMWPc"/>
    <property type="match status" value="1"/>
</dbReference>
<organism evidence="3 4">
    <name type="scientific">Corynebacterium alimapuense</name>
    <dbReference type="NCBI Taxonomy" id="1576874"/>
    <lineage>
        <taxon>Bacteria</taxon>
        <taxon>Bacillati</taxon>
        <taxon>Actinomycetota</taxon>
        <taxon>Actinomycetes</taxon>
        <taxon>Mycobacteriales</taxon>
        <taxon>Corynebacteriaceae</taxon>
        <taxon>Corynebacterium</taxon>
    </lineage>
</organism>
<dbReference type="InterPro" id="IPR023485">
    <property type="entry name" value="Ptyr_pPase"/>
</dbReference>
<evidence type="ECO:0000256" key="1">
    <source>
        <dbReference type="ARBA" id="ARBA00022849"/>
    </source>
</evidence>
<comment type="caution">
    <text evidence="3">The sequence shown here is derived from an EMBL/GenBank/DDBJ whole genome shotgun (WGS) entry which is preliminary data.</text>
</comment>
<evidence type="ECO:0000313" key="4">
    <source>
        <dbReference type="Proteomes" id="UP000266975"/>
    </source>
</evidence>
<dbReference type="PANTHER" id="PTHR43428">
    <property type="entry name" value="ARSENATE REDUCTASE"/>
    <property type="match status" value="1"/>
</dbReference>